<organism evidence="2 3">
    <name type="scientific">Nepenthes gracilis</name>
    <name type="common">Slender pitcher plant</name>
    <dbReference type="NCBI Taxonomy" id="150966"/>
    <lineage>
        <taxon>Eukaryota</taxon>
        <taxon>Viridiplantae</taxon>
        <taxon>Streptophyta</taxon>
        <taxon>Embryophyta</taxon>
        <taxon>Tracheophyta</taxon>
        <taxon>Spermatophyta</taxon>
        <taxon>Magnoliopsida</taxon>
        <taxon>eudicotyledons</taxon>
        <taxon>Gunneridae</taxon>
        <taxon>Pentapetalae</taxon>
        <taxon>Caryophyllales</taxon>
        <taxon>Nepenthaceae</taxon>
        <taxon>Nepenthes</taxon>
    </lineage>
</organism>
<evidence type="ECO:0000313" key="2">
    <source>
        <dbReference type="EMBL" id="GMH10041.1"/>
    </source>
</evidence>
<accession>A0AAD3SFY3</accession>
<dbReference type="Proteomes" id="UP001279734">
    <property type="component" value="Unassembled WGS sequence"/>
</dbReference>
<reference evidence="2" key="1">
    <citation type="submission" date="2023-05" db="EMBL/GenBank/DDBJ databases">
        <title>Nepenthes gracilis genome sequencing.</title>
        <authorList>
            <person name="Fukushima K."/>
        </authorList>
    </citation>
    <scope>NUCLEOTIDE SEQUENCE</scope>
    <source>
        <strain evidence="2">SING2019-196</strain>
    </source>
</reference>
<keyword evidence="1" id="KW-0472">Membrane</keyword>
<gene>
    <name evidence="2" type="ORF">Nepgr_011882</name>
</gene>
<evidence type="ECO:0000313" key="3">
    <source>
        <dbReference type="Proteomes" id="UP001279734"/>
    </source>
</evidence>
<dbReference type="AlphaFoldDB" id="A0AAD3SFY3"/>
<evidence type="ECO:0000256" key="1">
    <source>
        <dbReference type="SAM" id="Phobius"/>
    </source>
</evidence>
<keyword evidence="3" id="KW-1185">Reference proteome</keyword>
<proteinExistence type="predicted"/>
<keyword evidence="1" id="KW-1133">Transmembrane helix</keyword>
<comment type="caution">
    <text evidence="2">The sequence shown here is derived from an EMBL/GenBank/DDBJ whole genome shotgun (WGS) entry which is preliminary data.</text>
</comment>
<name>A0AAD3SFY3_NEPGR</name>
<dbReference type="EMBL" id="BSYO01000009">
    <property type="protein sequence ID" value="GMH10041.1"/>
    <property type="molecule type" value="Genomic_DNA"/>
</dbReference>
<sequence length="74" mass="8545">MMNASLFLRRFSSPLPHQIWYLIFMSSRTAASSVVPCKLGNKNDFFCWMFICLLLNFLGTPVVYPVTKLGHLHH</sequence>
<keyword evidence="1" id="KW-0812">Transmembrane</keyword>
<feature type="transmembrane region" description="Helical" evidence="1">
    <location>
        <begin position="46"/>
        <end position="64"/>
    </location>
</feature>
<protein>
    <submittedName>
        <fullName evidence="2">Uncharacterized protein</fullName>
    </submittedName>
</protein>